<evidence type="ECO:0000256" key="3">
    <source>
        <dbReference type="ARBA" id="ARBA00022692"/>
    </source>
</evidence>
<feature type="transmembrane region" description="Helical" evidence="8">
    <location>
        <begin position="105"/>
        <end position="123"/>
    </location>
</feature>
<feature type="transmembrane region" description="Helical" evidence="8">
    <location>
        <begin position="40"/>
        <end position="57"/>
    </location>
</feature>
<feature type="transmembrane region" description="Helical" evidence="8">
    <location>
        <begin position="583"/>
        <end position="608"/>
    </location>
</feature>
<name>A0A8H7IP67_9AGAM</name>
<feature type="transmembrane region" description="Helical" evidence="8">
    <location>
        <begin position="143"/>
        <end position="160"/>
    </location>
</feature>
<keyword evidence="2" id="KW-0813">Transport</keyword>
<feature type="transmembrane region" description="Helical" evidence="8">
    <location>
        <begin position="628"/>
        <end position="661"/>
    </location>
</feature>
<evidence type="ECO:0000256" key="8">
    <source>
        <dbReference type="SAM" id="Phobius"/>
    </source>
</evidence>
<feature type="transmembrane region" description="Helical" evidence="8">
    <location>
        <begin position="15"/>
        <end position="33"/>
    </location>
</feature>
<evidence type="ECO:0000256" key="1">
    <source>
        <dbReference type="ARBA" id="ARBA00004141"/>
    </source>
</evidence>
<feature type="transmembrane region" description="Helical" evidence="8">
    <location>
        <begin position="720"/>
        <end position="745"/>
    </location>
</feature>
<dbReference type="Gene3D" id="1.20.1250.20">
    <property type="entry name" value="MFS general substrate transporter like domains"/>
    <property type="match status" value="1"/>
</dbReference>
<feature type="domain" description="Ferric oxidoreductase" evidence="9">
    <location>
        <begin position="68"/>
        <end position="158"/>
    </location>
</feature>
<reference evidence="11" key="1">
    <citation type="submission" date="2020-09" db="EMBL/GenBank/DDBJ databases">
        <title>Comparative genome analyses of four rice-infecting Rhizoctonia solani isolates reveal extensive enrichment of homogalacturonan modification genes.</title>
        <authorList>
            <person name="Lee D.-Y."/>
            <person name="Jeon J."/>
            <person name="Kim K.-T."/>
            <person name="Cheong K."/>
            <person name="Song H."/>
            <person name="Choi G."/>
            <person name="Ko J."/>
            <person name="Opiyo S.O."/>
            <person name="Zuo S."/>
            <person name="Madhav S."/>
            <person name="Lee Y.-H."/>
            <person name="Wang G.-L."/>
        </authorList>
    </citation>
    <scope>NUCLEOTIDE SEQUENCE</scope>
    <source>
        <strain evidence="11">AG1-IA B2</strain>
    </source>
</reference>
<dbReference type="SUPFAM" id="SSF103473">
    <property type="entry name" value="MFS general substrate transporter"/>
    <property type="match status" value="1"/>
</dbReference>
<dbReference type="GO" id="GO:0006811">
    <property type="term" value="P:monoatomic ion transport"/>
    <property type="evidence" value="ECO:0007669"/>
    <property type="project" value="UniProtKB-KW"/>
</dbReference>
<dbReference type="Proteomes" id="UP000614334">
    <property type="component" value="Unassembled WGS sequence"/>
</dbReference>
<evidence type="ECO:0000256" key="5">
    <source>
        <dbReference type="ARBA" id="ARBA00023002"/>
    </source>
</evidence>
<dbReference type="InterPro" id="IPR036259">
    <property type="entry name" value="MFS_trans_sf"/>
</dbReference>
<dbReference type="EMBL" id="JACYCF010000001">
    <property type="protein sequence ID" value="KAF8761683.1"/>
    <property type="molecule type" value="Genomic_DNA"/>
</dbReference>
<feature type="domain" description="Ferric reductase NAD binding" evidence="10">
    <location>
        <begin position="263"/>
        <end position="365"/>
    </location>
</feature>
<feature type="transmembrane region" description="Helical" evidence="8">
    <location>
        <begin position="834"/>
        <end position="850"/>
    </location>
</feature>
<dbReference type="AlphaFoldDB" id="A0A8H7IP67"/>
<dbReference type="GO" id="GO:0016020">
    <property type="term" value="C:membrane"/>
    <property type="evidence" value="ECO:0007669"/>
    <property type="project" value="UniProtKB-SubCell"/>
</dbReference>
<protein>
    <submittedName>
        <fullName evidence="11">Sugar transporter</fullName>
    </submittedName>
</protein>
<evidence type="ECO:0000313" key="12">
    <source>
        <dbReference type="Proteomes" id="UP000614334"/>
    </source>
</evidence>
<evidence type="ECO:0000256" key="7">
    <source>
        <dbReference type="ARBA" id="ARBA00023136"/>
    </source>
</evidence>
<dbReference type="Pfam" id="PF08030">
    <property type="entry name" value="NAD_binding_6"/>
    <property type="match status" value="1"/>
</dbReference>
<dbReference type="Gene3D" id="3.40.50.80">
    <property type="entry name" value="Nucleotide-binding domain of ferredoxin-NADP reductase (FNR) module"/>
    <property type="match status" value="1"/>
</dbReference>
<feature type="non-terminal residue" evidence="11">
    <location>
        <position position="853"/>
    </location>
</feature>
<dbReference type="PANTHER" id="PTHR23511">
    <property type="entry name" value="SYNAPTIC VESICLE GLYCOPROTEIN 2"/>
    <property type="match status" value="1"/>
</dbReference>
<organism evidence="11 12">
    <name type="scientific">Rhizoctonia solani</name>
    <dbReference type="NCBI Taxonomy" id="456999"/>
    <lineage>
        <taxon>Eukaryota</taxon>
        <taxon>Fungi</taxon>
        <taxon>Dikarya</taxon>
        <taxon>Basidiomycota</taxon>
        <taxon>Agaricomycotina</taxon>
        <taxon>Agaricomycetes</taxon>
        <taxon>Cantharellales</taxon>
        <taxon>Ceratobasidiaceae</taxon>
        <taxon>Rhizoctonia</taxon>
    </lineage>
</organism>
<gene>
    <name evidence="11" type="ORF">RHS01_00289</name>
</gene>
<evidence type="ECO:0000256" key="4">
    <source>
        <dbReference type="ARBA" id="ARBA00022989"/>
    </source>
</evidence>
<evidence type="ECO:0000313" key="11">
    <source>
        <dbReference type="EMBL" id="KAF8761683.1"/>
    </source>
</evidence>
<keyword evidence="7 8" id="KW-0472">Membrane</keyword>
<comment type="caution">
    <text evidence="11">The sequence shown here is derived from an EMBL/GenBank/DDBJ whole genome shotgun (WGS) entry which is preliminary data.</text>
</comment>
<comment type="subcellular location">
    <subcellularLocation>
        <location evidence="1">Membrane</location>
        <topology evidence="1">Multi-pass membrane protein</topology>
    </subcellularLocation>
</comment>
<dbReference type="Pfam" id="PF01794">
    <property type="entry name" value="Ferric_reduct"/>
    <property type="match status" value="1"/>
</dbReference>
<sequence length="853" mass="94179">MGALHTLFLRGRSKITVWASVVGAWLTYVPPGFKLDVGQCLVVTSYLLLAAFCIFDHPDLLSFPNRPGFIAVAQFPVLFLTAAKYNPLFAFIGRGHDKLNFLHRWVGRGVSLAVAVHAVFWVWKRFRTGKACRLYTYQADTTGIAATIVLAIIFIFKIAVRAGGLDNTFMSVSSHRLVSPTSRIPFRLSMRLVRASSKLSFLTVSSPRNSKLGNAPDTKHGHTDTEEQGLLTLAARVTAADLKSPIRVLVDGPYGTPPKPLGERVVMVCGGSGAAYIFGVLADWLDEGDVFPEDDEEEDESGSHQSSGPSCVHSILLIWYIREARCVRWFADNLRRIGALARARGVSIVLRICVTREQGRRISSEDGVDSPSGAAKDFRLSTLSELDARQHSYIVTTKSKSGLLGLGLPGSVEFARPCIGDIVQEQINAWAAPEVDVESEGDAYEQIAGEESDDEMHIVYLLEVHPLCSLLMGAEERGCLLYAADPCQWGPRRFVQFATVDERLTEDMYACQEPTHFGWFANLSTLAEAKLFEYLNRSTMWFRSAAEDDILPKGSVDPVYQAKAELLNAAIQEIGMGKYQWHLFIVTGFGWLADNLWPIVTGLILAPVVQEFNAKGPFLKLAQNIGLISFNTTLAIIGIFATVAAASPTFTALSVFAALWSVGRYILRISAGHSPVSLNNTVNWWAFGQLLGSLIAWPIISNYSCDATATTCARRDNMGWRYFLIAMGGLMIVLWFIRFFVFRLYESPKYLMGRGRFAEAVEVVHAVAKYNGKSVSLTTEELETAGVSGNHANTAKGIEEGPRELDTTARAALKRKFEQFNGDHVRSLFATRKMAISTSLVIAIWLLLAWRSR</sequence>
<proteinExistence type="predicted"/>
<feature type="transmembrane region" description="Helical" evidence="8">
    <location>
        <begin position="682"/>
        <end position="700"/>
    </location>
</feature>
<evidence type="ECO:0000259" key="9">
    <source>
        <dbReference type="Pfam" id="PF01794"/>
    </source>
</evidence>
<evidence type="ECO:0000259" key="10">
    <source>
        <dbReference type="Pfam" id="PF08030"/>
    </source>
</evidence>
<keyword evidence="11" id="KW-0762">Sugar transport</keyword>
<accession>A0A8H7IP67</accession>
<keyword evidence="4 8" id="KW-1133">Transmembrane helix</keyword>
<evidence type="ECO:0000256" key="2">
    <source>
        <dbReference type="ARBA" id="ARBA00022448"/>
    </source>
</evidence>
<evidence type="ECO:0000256" key="6">
    <source>
        <dbReference type="ARBA" id="ARBA00023065"/>
    </source>
</evidence>
<feature type="transmembrane region" description="Helical" evidence="8">
    <location>
        <begin position="69"/>
        <end position="93"/>
    </location>
</feature>
<dbReference type="InterPro" id="IPR039261">
    <property type="entry name" value="FNR_nucleotide-bd"/>
</dbReference>
<keyword evidence="3 8" id="KW-0812">Transmembrane</keyword>
<keyword evidence="6" id="KW-0406">Ion transport</keyword>
<keyword evidence="5" id="KW-0560">Oxidoreductase</keyword>
<dbReference type="GO" id="GO:0016491">
    <property type="term" value="F:oxidoreductase activity"/>
    <property type="evidence" value="ECO:0007669"/>
    <property type="project" value="UniProtKB-KW"/>
</dbReference>
<dbReference type="InterPro" id="IPR013121">
    <property type="entry name" value="Fe_red_NAD-bd_6"/>
</dbReference>
<dbReference type="PANTHER" id="PTHR23511:SF12">
    <property type="entry name" value="TRANSPORTER, PUTATIVE (AFU_ORTHOLOGUE AFUA_7G01740)-RELATED"/>
    <property type="match status" value="1"/>
</dbReference>
<dbReference type="InterPro" id="IPR013130">
    <property type="entry name" value="Fe3_Rdtase_TM_dom"/>
</dbReference>